<dbReference type="Proteomes" id="UP000019376">
    <property type="component" value="Unassembled WGS sequence"/>
</dbReference>
<evidence type="ECO:0000313" key="2">
    <source>
        <dbReference type="EMBL" id="EPS31151.1"/>
    </source>
</evidence>
<evidence type="ECO:0000256" key="1">
    <source>
        <dbReference type="SAM" id="MobiDB-lite"/>
    </source>
</evidence>
<dbReference type="InterPro" id="IPR029063">
    <property type="entry name" value="SAM-dependent_MTases_sf"/>
</dbReference>
<dbReference type="SUPFAM" id="SSF53335">
    <property type="entry name" value="S-adenosyl-L-methionine-dependent methyltransferases"/>
    <property type="match status" value="2"/>
</dbReference>
<gene>
    <name evidence="2" type="ORF">PDE_06106</name>
</gene>
<reference evidence="2 3" key="1">
    <citation type="journal article" date="2013" name="PLoS ONE">
        <title>Genomic and secretomic analyses reveal unique features of the lignocellulolytic enzyme system of Penicillium decumbens.</title>
        <authorList>
            <person name="Liu G."/>
            <person name="Zhang L."/>
            <person name="Wei X."/>
            <person name="Zou G."/>
            <person name="Qin Y."/>
            <person name="Ma L."/>
            <person name="Li J."/>
            <person name="Zheng H."/>
            <person name="Wang S."/>
            <person name="Wang C."/>
            <person name="Xun L."/>
            <person name="Zhao G.-P."/>
            <person name="Zhou Z."/>
            <person name="Qu Y."/>
        </authorList>
    </citation>
    <scope>NUCLEOTIDE SEQUENCE [LARGE SCALE GENOMIC DNA]</scope>
    <source>
        <strain evidence="3">114-2 / CGMCC 5302</strain>
    </source>
</reference>
<keyword evidence="3" id="KW-1185">Reference proteome</keyword>
<dbReference type="EMBL" id="KB644413">
    <property type="protein sequence ID" value="EPS31151.1"/>
    <property type="molecule type" value="Genomic_DNA"/>
</dbReference>
<accession>S7ZR61</accession>
<dbReference type="AlphaFoldDB" id="S7ZR61"/>
<feature type="compositionally biased region" description="Low complexity" evidence="1">
    <location>
        <begin position="94"/>
        <end position="109"/>
    </location>
</feature>
<feature type="region of interest" description="Disordered" evidence="1">
    <location>
        <begin position="158"/>
        <end position="183"/>
    </location>
</feature>
<dbReference type="Gene3D" id="3.40.50.150">
    <property type="entry name" value="Vaccinia Virus protein VP39"/>
    <property type="match status" value="1"/>
</dbReference>
<name>S7ZR61_PENO1</name>
<organism evidence="2 3">
    <name type="scientific">Penicillium oxalicum (strain 114-2 / CGMCC 5302)</name>
    <name type="common">Penicillium decumbens</name>
    <dbReference type="NCBI Taxonomy" id="933388"/>
    <lineage>
        <taxon>Eukaryota</taxon>
        <taxon>Fungi</taxon>
        <taxon>Dikarya</taxon>
        <taxon>Ascomycota</taxon>
        <taxon>Pezizomycotina</taxon>
        <taxon>Eurotiomycetes</taxon>
        <taxon>Eurotiomycetidae</taxon>
        <taxon>Eurotiales</taxon>
        <taxon>Aspergillaceae</taxon>
        <taxon>Penicillium</taxon>
    </lineage>
</organism>
<sequence length="382" mass="42561">MLGFLKKSLESRVYGLDHAVLNIQLPPATMWMNMGYWKDTEDFPKACQALLDQVLKAGLREEDRSQSRSLSILDVGCGCGDQSIHIASLRKSRPSSTSNSTRISESTSHSVHESAGPVVQQRVAGAESSAGPLVDVYVGITLQPSQAELGQQRIRVHHQRQNSLGKRGVDEVKANNNDNDNDNLNDSLSNYNIFCADAANPSTWTGDLHTSMTKIIRTSTPLKSNSSRPSSSSSLSSSSTWLLALDTMYHFQPSRLPILHYANTTLHASFMAFDLLLADQTSFWQRLKLRLVCWITGTPFANFLTRDEYLRLLVEAGYDRDRVEIVDISRDVFPGITKFLGRRIREGQPFGLNLGKFRGARMVFGWWARSGIVRGVVVVARK</sequence>
<dbReference type="eggNOG" id="ENOG502S5S2">
    <property type="taxonomic scope" value="Eukaryota"/>
</dbReference>
<dbReference type="STRING" id="933388.S7ZR61"/>
<evidence type="ECO:0000313" key="3">
    <source>
        <dbReference type="Proteomes" id="UP000019376"/>
    </source>
</evidence>
<feature type="region of interest" description="Disordered" evidence="1">
    <location>
        <begin position="88"/>
        <end position="116"/>
    </location>
</feature>
<dbReference type="HOGENOM" id="CLU_039068_3_0_1"/>
<dbReference type="PhylomeDB" id="S7ZR61"/>
<evidence type="ECO:0008006" key="4">
    <source>
        <dbReference type="Google" id="ProtNLM"/>
    </source>
</evidence>
<proteinExistence type="predicted"/>
<protein>
    <recommendedName>
        <fullName evidence="4">Methyltransferase domain-containing protein</fullName>
    </recommendedName>
</protein>
<dbReference type="OrthoDB" id="61390at2759"/>